<organism evidence="1 2">
    <name type="scientific">Streptosporangium carneum</name>
    <dbReference type="NCBI Taxonomy" id="47481"/>
    <lineage>
        <taxon>Bacteria</taxon>
        <taxon>Bacillati</taxon>
        <taxon>Actinomycetota</taxon>
        <taxon>Actinomycetes</taxon>
        <taxon>Streptosporangiales</taxon>
        <taxon>Streptosporangiaceae</taxon>
        <taxon>Streptosporangium</taxon>
    </lineage>
</organism>
<comment type="caution">
    <text evidence="1">The sequence shown here is derived from an EMBL/GenBank/DDBJ whole genome shotgun (WGS) entry which is preliminary data.</text>
</comment>
<protein>
    <submittedName>
        <fullName evidence="1">Uncharacterized protein</fullName>
    </submittedName>
</protein>
<proteinExistence type="predicted"/>
<evidence type="ECO:0000313" key="2">
    <source>
        <dbReference type="Proteomes" id="UP001143474"/>
    </source>
</evidence>
<reference evidence="1" key="1">
    <citation type="journal article" date="2014" name="Int. J. Syst. Evol. Microbiol.">
        <title>Complete genome sequence of Corynebacterium casei LMG S-19264T (=DSM 44701T), isolated from a smear-ripened cheese.</title>
        <authorList>
            <consortium name="US DOE Joint Genome Institute (JGI-PGF)"/>
            <person name="Walter F."/>
            <person name="Albersmeier A."/>
            <person name="Kalinowski J."/>
            <person name="Ruckert C."/>
        </authorList>
    </citation>
    <scope>NUCLEOTIDE SEQUENCE</scope>
    <source>
        <strain evidence="1">VKM Ac-2007</strain>
    </source>
</reference>
<evidence type="ECO:0000313" key="1">
    <source>
        <dbReference type="EMBL" id="GLK06807.1"/>
    </source>
</evidence>
<accession>A0A9W6MAA7</accession>
<keyword evidence="2" id="KW-1185">Reference proteome</keyword>
<dbReference type="EMBL" id="BSEV01000001">
    <property type="protein sequence ID" value="GLK06807.1"/>
    <property type="molecule type" value="Genomic_DNA"/>
</dbReference>
<reference evidence="1" key="2">
    <citation type="submission" date="2023-01" db="EMBL/GenBank/DDBJ databases">
        <authorList>
            <person name="Sun Q."/>
            <person name="Evtushenko L."/>
        </authorList>
    </citation>
    <scope>NUCLEOTIDE SEQUENCE</scope>
    <source>
        <strain evidence="1">VKM Ac-2007</strain>
    </source>
</reference>
<dbReference type="Proteomes" id="UP001143474">
    <property type="component" value="Unassembled WGS sequence"/>
</dbReference>
<gene>
    <name evidence="1" type="ORF">GCM10017600_02120</name>
</gene>
<dbReference type="AlphaFoldDB" id="A0A9W6MAA7"/>
<name>A0A9W6MAA7_9ACTN</name>
<sequence length="78" mass="8789">MEPPETALHPAEIPGWRTIRSDAGRYWASRRQPFPNGSEWDGPPYRTVDADTFDGLRAMVALQEEAALHVRSKDTHDG</sequence>
<dbReference type="RefSeq" id="WP_271215403.1">
    <property type="nucleotide sequence ID" value="NZ_BAAAVD010000021.1"/>
</dbReference>